<gene>
    <name evidence="4" type="ORF">GTS_43200</name>
</gene>
<dbReference type="PROSITE" id="PS50006">
    <property type="entry name" value="FHA_DOMAIN"/>
    <property type="match status" value="1"/>
</dbReference>
<reference evidence="5" key="1">
    <citation type="submission" date="2019-04" db="EMBL/GenBank/DDBJ databases">
        <title>Draft genome sequence of Pseudonocardiaceae bacterium SL3-2-4.</title>
        <authorList>
            <person name="Ningsih F."/>
            <person name="Yokota A."/>
            <person name="Sakai Y."/>
            <person name="Nanatani K."/>
            <person name="Yabe S."/>
            <person name="Oetari A."/>
            <person name="Sjamsuridzal W."/>
        </authorList>
    </citation>
    <scope>NUCLEOTIDE SEQUENCE [LARGE SCALE GENOMIC DNA]</scope>
    <source>
        <strain evidence="5">SL3-2-4</strain>
    </source>
</reference>
<evidence type="ECO:0000256" key="1">
    <source>
        <dbReference type="ARBA" id="ARBA00022553"/>
    </source>
</evidence>
<protein>
    <recommendedName>
        <fullName evidence="3">FHA domain-containing protein</fullName>
    </recommendedName>
</protein>
<dbReference type="InterPro" id="IPR008984">
    <property type="entry name" value="SMAD_FHA_dom_sf"/>
</dbReference>
<dbReference type="EMBL" id="BJFL01000027">
    <property type="protein sequence ID" value="GDY32687.1"/>
    <property type="molecule type" value="Genomic_DNA"/>
</dbReference>
<proteinExistence type="predicted"/>
<feature type="compositionally biased region" description="Basic and acidic residues" evidence="2">
    <location>
        <begin position="59"/>
        <end position="81"/>
    </location>
</feature>
<dbReference type="Gene3D" id="2.60.200.20">
    <property type="match status" value="1"/>
</dbReference>
<feature type="domain" description="FHA" evidence="3">
    <location>
        <begin position="107"/>
        <end position="156"/>
    </location>
</feature>
<evidence type="ECO:0000313" key="5">
    <source>
        <dbReference type="Proteomes" id="UP000298860"/>
    </source>
</evidence>
<organism evidence="4 5">
    <name type="scientific">Gandjariella thermophila</name>
    <dbReference type="NCBI Taxonomy" id="1931992"/>
    <lineage>
        <taxon>Bacteria</taxon>
        <taxon>Bacillati</taxon>
        <taxon>Actinomycetota</taxon>
        <taxon>Actinomycetes</taxon>
        <taxon>Pseudonocardiales</taxon>
        <taxon>Pseudonocardiaceae</taxon>
        <taxon>Gandjariella</taxon>
    </lineage>
</organism>
<evidence type="ECO:0000313" key="4">
    <source>
        <dbReference type="EMBL" id="GDY32687.1"/>
    </source>
</evidence>
<dbReference type="SUPFAM" id="SSF49879">
    <property type="entry name" value="SMAD/FHA domain"/>
    <property type="match status" value="1"/>
</dbReference>
<accession>A0A4D4JFL0</accession>
<feature type="region of interest" description="Disordered" evidence="2">
    <location>
        <begin position="1"/>
        <end position="81"/>
    </location>
</feature>
<evidence type="ECO:0000259" key="3">
    <source>
        <dbReference type="PROSITE" id="PS50006"/>
    </source>
</evidence>
<comment type="caution">
    <text evidence="4">The sequence shown here is derived from an EMBL/GenBank/DDBJ whole genome shotgun (WGS) entry which is preliminary data.</text>
</comment>
<dbReference type="InterPro" id="IPR050923">
    <property type="entry name" value="Cell_Proc_Reg/RNA_Proc"/>
</dbReference>
<dbReference type="Proteomes" id="UP000298860">
    <property type="component" value="Unassembled WGS sequence"/>
</dbReference>
<evidence type="ECO:0000256" key="2">
    <source>
        <dbReference type="SAM" id="MobiDB-lite"/>
    </source>
</evidence>
<dbReference type="InterPro" id="IPR000253">
    <property type="entry name" value="FHA_dom"/>
</dbReference>
<sequence length="182" mass="19711">MLPTPTPEGSGTPRGTGPANPVELMDPLRIVDNSGPDRPPNKPDHRDNEPTRPALRAAEPTDARVDPVVRPDPAPKARPDEVPAPARLLITRGPEVGTCFDLTAAVTTIGRYRNCDIALDHVTVSRRHAEIRRDGGGYTIVDAGSLNGTYLNRHPLEAPATLADGDEVRIGIVRFTFHTRRV</sequence>
<dbReference type="PANTHER" id="PTHR23308">
    <property type="entry name" value="NUCLEAR INHIBITOR OF PROTEIN PHOSPHATASE-1"/>
    <property type="match status" value="1"/>
</dbReference>
<keyword evidence="1" id="KW-0597">Phosphoprotein</keyword>
<dbReference type="AlphaFoldDB" id="A0A4D4JFL0"/>
<name>A0A4D4JFL0_9PSEU</name>
<feature type="compositionally biased region" description="Basic and acidic residues" evidence="2">
    <location>
        <begin position="39"/>
        <end position="50"/>
    </location>
</feature>
<dbReference type="Pfam" id="PF00498">
    <property type="entry name" value="FHA"/>
    <property type="match status" value="1"/>
</dbReference>
<keyword evidence="5" id="KW-1185">Reference proteome</keyword>
<dbReference type="SMART" id="SM00240">
    <property type="entry name" value="FHA"/>
    <property type="match status" value="1"/>
</dbReference>